<evidence type="ECO:0000313" key="3">
    <source>
        <dbReference type="Proteomes" id="UP000460157"/>
    </source>
</evidence>
<dbReference type="PANTHER" id="PTHR46112:SF2">
    <property type="entry name" value="XAA-PRO AMINOPEPTIDASE P-RELATED"/>
    <property type="match status" value="1"/>
</dbReference>
<evidence type="ECO:0000313" key="2">
    <source>
        <dbReference type="EMBL" id="MVT25249.1"/>
    </source>
</evidence>
<dbReference type="InterPro" id="IPR050659">
    <property type="entry name" value="Peptidase_M24B"/>
</dbReference>
<dbReference type="CDD" id="cd01066">
    <property type="entry name" value="APP_MetAP"/>
    <property type="match status" value="1"/>
</dbReference>
<protein>
    <submittedName>
        <fullName evidence="2">M24 family metallopeptidase</fullName>
    </submittedName>
</protein>
<name>A0A7K1UFM4_9MICC</name>
<comment type="caution">
    <text evidence="2">The sequence shown here is derived from an EMBL/GenBank/DDBJ whole genome shotgun (WGS) entry which is preliminary data.</text>
</comment>
<feature type="domain" description="Peptidase M24" evidence="1">
    <location>
        <begin position="3"/>
        <end position="220"/>
    </location>
</feature>
<evidence type="ECO:0000259" key="1">
    <source>
        <dbReference type="Pfam" id="PF00557"/>
    </source>
</evidence>
<dbReference type="InterPro" id="IPR036005">
    <property type="entry name" value="Creatinase/aminopeptidase-like"/>
</dbReference>
<dbReference type="Gene3D" id="3.90.230.10">
    <property type="entry name" value="Creatinase/methionine aminopeptidase superfamily"/>
    <property type="match status" value="1"/>
</dbReference>
<dbReference type="PANTHER" id="PTHR46112">
    <property type="entry name" value="AMINOPEPTIDASE"/>
    <property type="match status" value="1"/>
</dbReference>
<dbReference type="Pfam" id="PF00557">
    <property type="entry name" value="Peptidase_M24"/>
    <property type="match status" value="1"/>
</dbReference>
<reference evidence="2 3" key="1">
    <citation type="submission" date="2019-12" db="EMBL/GenBank/DDBJ databases">
        <title>Nesterenkonia muleiensis sp. nov., a novel actinobacterium isolated from sap of Populus euphratica.</title>
        <authorList>
            <person name="Wang R."/>
        </authorList>
    </citation>
    <scope>NUCLEOTIDE SEQUENCE [LARGE SCALE GENOMIC DNA]</scope>
    <source>
        <strain evidence="2 3">F10</strain>
    </source>
</reference>
<dbReference type="Proteomes" id="UP000460157">
    <property type="component" value="Unassembled WGS sequence"/>
</dbReference>
<dbReference type="SUPFAM" id="SSF55920">
    <property type="entry name" value="Creatinase/aminopeptidase"/>
    <property type="match status" value="1"/>
</dbReference>
<dbReference type="AlphaFoldDB" id="A0A7K1UFM4"/>
<dbReference type="InterPro" id="IPR000994">
    <property type="entry name" value="Pept_M24"/>
</dbReference>
<organism evidence="2 3">
    <name type="scientific">Nesterenkonia alkaliphila</name>
    <dbReference type="NCBI Taxonomy" id="1463631"/>
    <lineage>
        <taxon>Bacteria</taxon>
        <taxon>Bacillati</taxon>
        <taxon>Actinomycetota</taxon>
        <taxon>Actinomycetes</taxon>
        <taxon>Micrococcales</taxon>
        <taxon>Micrococcaceae</taxon>
        <taxon>Nesterenkonia</taxon>
    </lineage>
</organism>
<accession>A0A7K1UFM4</accession>
<gene>
    <name evidence="2" type="ORF">GNZ21_02535</name>
</gene>
<proteinExistence type="predicted"/>
<keyword evidence="3" id="KW-1185">Reference proteome</keyword>
<dbReference type="RefSeq" id="WP_188503704.1">
    <property type="nucleotide sequence ID" value="NZ_BMFX01000016.1"/>
</dbReference>
<dbReference type="EMBL" id="WRPM01000018">
    <property type="protein sequence ID" value="MVT25249.1"/>
    <property type="molecule type" value="Genomic_DNA"/>
</dbReference>
<sequence length="230" mass="26284">MEKNQKAQNIAKEAMSQTCQWVRAGQSLQEVRDYCEQVMRQLGAEGFWYYGIGAFIFSGEETVVSVSGRDYQTPERTIQNQDLLTIDLSPQYGGAWGDYARTLVIEDGKALPDPGRALRREWGEGVLAEQSLHQELRQVARPSMTFEELHAHMNERIHQLGYENLDLHGNLGHSIEQRPEDRIYIEEGNTAPLASAELFTFEPHIRRSGTTYGFKYENIYYFANGSLETL</sequence>